<dbReference type="PROSITE" id="PS50005">
    <property type="entry name" value="TPR"/>
    <property type="match status" value="1"/>
</dbReference>
<dbReference type="Proteomes" id="UP000812270">
    <property type="component" value="Unassembled WGS sequence"/>
</dbReference>
<evidence type="ECO:0000313" key="3">
    <source>
        <dbReference type="Proteomes" id="UP000812270"/>
    </source>
</evidence>
<comment type="caution">
    <text evidence="2">The sequence shown here is derived from an EMBL/GenBank/DDBJ whole genome shotgun (WGS) entry which is preliminary data.</text>
</comment>
<dbReference type="PANTHER" id="PTHR45588:SF1">
    <property type="entry name" value="WW DOMAIN-CONTAINING PROTEIN"/>
    <property type="match status" value="1"/>
</dbReference>
<reference evidence="2" key="1">
    <citation type="submission" date="2021-06" db="EMBL/GenBank/DDBJ databases">
        <authorList>
            <person name="Huq M.A."/>
        </authorList>
    </citation>
    <scope>NUCLEOTIDE SEQUENCE</scope>
    <source>
        <strain evidence="2">MAH-26</strain>
    </source>
</reference>
<dbReference type="RefSeq" id="WP_217794544.1">
    <property type="nucleotide sequence ID" value="NZ_JAHSPG010000018.1"/>
</dbReference>
<proteinExistence type="predicted"/>
<accession>A0A9E2SFN4</accession>
<dbReference type="AlphaFoldDB" id="A0A9E2SFN4"/>
<dbReference type="EMBL" id="JAHSPG010000018">
    <property type="protein sequence ID" value="MBV4360275.1"/>
    <property type="molecule type" value="Genomic_DNA"/>
</dbReference>
<dbReference type="PANTHER" id="PTHR45588">
    <property type="entry name" value="TPR DOMAIN-CONTAINING PROTEIN"/>
    <property type="match status" value="1"/>
</dbReference>
<gene>
    <name evidence="2" type="ORF">KTO63_24125</name>
</gene>
<name>A0A9E2SFN4_9BACT</name>
<sequence>MKWYIWVSLTVLTFTAALLVAMQKPANAPLTITQINEWKKRSIARSGAISVPEDFLQKTIEIKTGIGEFNLSISTKSAEAQKFFNQGMAYVYNFEYVQGARSFYTALKYDTTAMIYWGLANAYDGLGDTTQARNVIAKAFALAENLTPREKMFIQLQYEVDQPAWDSVQTHQQKEKMESLMDEANFEFANDAEMWAFTGMFRFDYHSPDGETEEKASRHTIDDYLLKSQQLQYNHFGVWHILIHANEGATDFKKALEYGAMYTKAAPAIPHAWHMYAHDLMKTGRVEEAIEKFTHAFTLEQQKYKTEAMPAHYDWHHAHNMELLAYCYQYLGKYKDAERIFSELDTLTPFNPYRMGQMRKGHPYFLIHNNRLDEAIELARKLSATSQWQNRGQGYLIEGMANVFKGNVSAARSCYQKGIFIIDSIRNDDVKKGIPAATIEERSSYAYARMGMIKMGIGLLENPYDTTFVKQMDKIQSTLLRQTGPDPWIDALYFMQMLTQLSLKTGNLTLAETSANNMIKHDPNYPGTYWLLAQIKNKQGDIAKANEYLAKAKYGYSKADKELLDRLKLP</sequence>
<evidence type="ECO:0000313" key="2">
    <source>
        <dbReference type="EMBL" id="MBV4360275.1"/>
    </source>
</evidence>
<feature type="repeat" description="TPR" evidence="1">
    <location>
        <begin position="270"/>
        <end position="303"/>
    </location>
</feature>
<dbReference type="Pfam" id="PF13181">
    <property type="entry name" value="TPR_8"/>
    <property type="match status" value="1"/>
</dbReference>
<keyword evidence="1" id="KW-0802">TPR repeat</keyword>
<dbReference type="InterPro" id="IPR019734">
    <property type="entry name" value="TPR_rpt"/>
</dbReference>
<keyword evidence="3" id="KW-1185">Reference proteome</keyword>
<evidence type="ECO:0000256" key="1">
    <source>
        <dbReference type="PROSITE-ProRule" id="PRU00339"/>
    </source>
</evidence>
<protein>
    <recommendedName>
        <fullName evidence="4">Tetratricopeptide repeat protein</fullName>
    </recommendedName>
</protein>
<evidence type="ECO:0008006" key="4">
    <source>
        <dbReference type="Google" id="ProtNLM"/>
    </source>
</evidence>
<organism evidence="2 3">
    <name type="scientific">Pinibacter aurantiacus</name>
    <dbReference type="NCBI Taxonomy" id="2851599"/>
    <lineage>
        <taxon>Bacteria</taxon>
        <taxon>Pseudomonadati</taxon>
        <taxon>Bacteroidota</taxon>
        <taxon>Chitinophagia</taxon>
        <taxon>Chitinophagales</taxon>
        <taxon>Chitinophagaceae</taxon>
        <taxon>Pinibacter</taxon>
    </lineage>
</organism>